<dbReference type="EMBL" id="VFPP01000001">
    <property type="protein sequence ID" value="TQM85545.1"/>
    <property type="molecule type" value="Genomic_DNA"/>
</dbReference>
<evidence type="ECO:0000313" key="5">
    <source>
        <dbReference type="Proteomes" id="UP000316628"/>
    </source>
</evidence>
<dbReference type="PANTHER" id="PTHR43747">
    <property type="entry name" value="FAD-BINDING PROTEIN"/>
    <property type="match status" value="1"/>
</dbReference>
<evidence type="ECO:0000259" key="3">
    <source>
        <dbReference type="Pfam" id="PF01266"/>
    </source>
</evidence>
<dbReference type="Pfam" id="PF01266">
    <property type="entry name" value="DAO"/>
    <property type="match status" value="1"/>
</dbReference>
<dbReference type="Gene3D" id="3.30.9.100">
    <property type="match status" value="1"/>
</dbReference>
<dbReference type="InterPro" id="IPR006076">
    <property type="entry name" value="FAD-dep_OxRdtase"/>
</dbReference>
<proteinExistence type="inferred from homology"/>
<dbReference type="PANTHER" id="PTHR43747:SF1">
    <property type="entry name" value="SLR1998 PROTEIN"/>
    <property type="match status" value="1"/>
</dbReference>
<feature type="region of interest" description="Disordered" evidence="2">
    <location>
        <begin position="331"/>
        <end position="361"/>
    </location>
</feature>
<dbReference type="Pfam" id="PF04820">
    <property type="entry name" value="Trp_halogenase"/>
    <property type="match status" value="1"/>
</dbReference>
<dbReference type="GO" id="GO:0004497">
    <property type="term" value="F:monooxygenase activity"/>
    <property type="evidence" value="ECO:0007669"/>
    <property type="project" value="InterPro"/>
</dbReference>
<dbReference type="SUPFAM" id="SSF51905">
    <property type="entry name" value="FAD/NAD(P)-binding domain"/>
    <property type="match status" value="1"/>
</dbReference>
<keyword evidence="5" id="KW-1185">Reference proteome</keyword>
<protein>
    <submittedName>
        <fullName evidence="4">Flavin-dependent dehydrogenase</fullName>
    </submittedName>
</protein>
<reference evidence="4 5" key="1">
    <citation type="submission" date="2019-06" db="EMBL/GenBank/DDBJ databases">
        <title>Sequencing the genomes of 1000 actinobacteria strains.</title>
        <authorList>
            <person name="Klenk H.-P."/>
        </authorList>
    </citation>
    <scope>NUCLEOTIDE SEQUENCE [LARGE SCALE GENOMIC DNA]</scope>
    <source>
        <strain evidence="4 5">DSM 45456</strain>
    </source>
</reference>
<comment type="caution">
    <text evidence="4">The sequence shown here is derived from an EMBL/GenBank/DDBJ whole genome shotgun (WGS) entry which is preliminary data.</text>
</comment>
<dbReference type="OrthoDB" id="103324at2"/>
<name>A0A543JS17_9PSEU</name>
<dbReference type="AlphaFoldDB" id="A0A543JS17"/>
<comment type="similarity">
    <text evidence="1">Belongs to the flavin-dependent halogenase family. Bacterial tryptophan halogenase subfamily.</text>
</comment>
<dbReference type="Proteomes" id="UP000316628">
    <property type="component" value="Unassembled WGS sequence"/>
</dbReference>
<dbReference type="InterPro" id="IPR050816">
    <property type="entry name" value="Flavin-dep_Halogenase_NPB"/>
</dbReference>
<dbReference type="Gene3D" id="3.50.50.60">
    <property type="entry name" value="FAD/NAD(P)-binding domain"/>
    <property type="match status" value="1"/>
</dbReference>
<organism evidence="4 5">
    <name type="scientific">Saccharothrix saharensis</name>
    <dbReference type="NCBI Taxonomy" id="571190"/>
    <lineage>
        <taxon>Bacteria</taxon>
        <taxon>Bacillati</taxon>
        <taxon>Actinomycetota</taxon>
        <taxon>Actinomycetes</taxon>
        <taxon>Pseudonocardiales</taxon>
        <taxon>Pseudonocardiaceae</taxon>
        <taxon>Saccharothrix</taxon>
    </lineage>
</organism>
<evidence type="ECO:0000256" key="1">
    <source>
        <dbReference type="ARBA" id="ARBA00038396"/>
    </source>
</evidence>
<feature type="domain" description="FAD dependent oxidoreductase" evidence="3">
    <location>
        <begin position="5"/>
        <end position="38"/>
    </location>
</feature>
<accession>A0A543JS17</accession>
<dbReference type="InterPro" id="IPR006905">
    <property type="entry name" value="Flavin_halogenase"/>
</dbReference>
<dbReference type="RefSeq" id="WP_141983572.1">
    <property type="nucleotide sequence ID" value="NZ_VFPP01000001.1"/>
</dbReference>
<gene>
    <name evidence="4" type="ORF">FHX81_8037</name>
</gene>
<evidence type="ECO:0000256" key="2">
    <source>
        <dbReference type="SAM" id="MobiDB-lite"/>
    </source>
</evidence>
<sequence length="452" mass="49008">MTTWDVCVLGGGPAGSVCALRLARLGHRVVLLERRPFPRPHVGEALSPGVRPLLDVLGLAHALDGSLPSRGVLVRWEDRTTHEEPPDPRAVTVDRGHFDHALLAAARAAGVPVRQPARAGRPRRGPGGWEVPLRHDVLRARFLVDASGRHRVCGGTTTATGPRTLALHTAWPGAGPTRIGTGPQAWCWGAPLPDGTFRAMAFVDPDLLRRHAFDVARLYHHLLDTAGLFADRPRVLDVAVCDATAYRDDAPVTDDCVKVGEAAFTLDPLTSSGVDSALHSAMAAAVTVHTLLSDGDRDAALAFYRDSRDRTVARHTTWTAAHYDRHQPYRDQPFWRRRAAPPPGTRPPDTRAPRPLTPADLHRPVRLSADAAVVPTPCPVGDVVTLRRALTHPSLPAPVAHVADTELAPLLDYLEPARSLADLLRAWSAHLPARQAEETARWLFEQGLLVTA</sequence>
<dbReference type="InterPro" id="IPR036188">
    <property type="entry name" value="FAD/NAD-bd_sf"/>
</dbReference>
<dbReference type="PRINTS" id="PR00420">
    <property type="entry name" value="RNGMNOXGNASE"/>
</dbReference>
<evidence type="ECO:0000313" key="4">
    <source>
        <dbReference type="EMBL" id="TQM85545.1"/>
    </source>
</evidence>